<evidence type="ECO:0000256" key="1">
    <source>
        <dbReference type="SAM" id="MobiDB-lite"/>
    </source>
</evidence>
<feature type="region of interest" description="Disordered" evidence="1">
    <location>
        <begin position="50"/>
        <end position="72"/>
    </location>
</feature>
<protein>
    <submittedName>
        <fullName evidence="2">Uncharacterized protein</fullName>
    </submittedName>
</protein>
<proteinExistence type="predicted"/>
<evidence type="ECO:0000313" key="3">
    <source>
        <dbReference type="Proteomes" id="UP000230233"/>
    </source>
</evidence>
<dbReference type="EMBL" id="PDUG01000007">
    <property type="protein sequence ID" value="PIC14651.1"/>
    <property type="molecule type" value="Genomic_DNA"/>
</dbReference>
<comment type="caution">
    <text evidence="2">The sequence shown here is derived from an EMBL/GenBank/DDBJ whole genome shotgun (WGS) entry which is preliminary data.</text>
</comment>
<reference evidence="3" key="1">
    <citation type="submission" date="2017-10" db="EMBL/GenBank/DDBJ databases">
        <title>Rapid genome shrinkage in a self-fertile nematode reveals novel sperm competition proteins.</title>
        <authorList>
            <person name="Yin D."/>
            <person name="Schwarz E.M."/>
            <person name="Thomas C.G."/>
            <person name="Felde R.L."/>
            <person name="Korf I.F."/>
            <person name="Cutter A.D."/>
            <person name="Schartner C.M."/>
            <person name="Ralston E.J."/>
            <person name="Meyer B.J."/>
            <person name="Haag E.S."/>
        </authorList>
    </citation>
    <scope>NUCLEOTIDE SEQUENCE [LARGE SCALE GENOMIC DNA]</scope>
    <source>
        <strain evidence="3">JU1422</strain>
    </source>
</reference>
<dbReference type="STRING" id="1611254.A0A2G5SIE4"/>
<dbReference type="Proteomes" id="UP000230233">
    <property type="component" value="Unassembled WGS sequence"/>
</dbReference>
<gene>
    <name evidence="2" type="ORF">B9Z55_026887</name>
</gene>
<sequence length="72" mass="8454">MLDKALELEPTDFALLHLRARFSFTLANLSWLERKAVSMLYSELRKATIGDGQSENNSRRKRKRMNQEEGRK</sequence>
<keyword evidence="3" id="KW-1185">Reference proteome</keyword>
<evidence type="ECO:0000313" key="2">
    <source>
        <dbReference type="EMBL" id="PIC14651.1"/>
    </source>
</evidence>
<organism evidence="2 3">
    <name type="scientific">Caenorhabditis nigoni</name>
    <dbReference type="NCBI Taxonomy" id="1611254"/>
    <lineage>
        <taxon>Eukaryota</taxon>
        <taxon>Metazoa</taxon>
        <taxon>Ecdysozoa</taxon>
        <taxon>Nematoda</taxon>
        <taxon>Chromadorea</taxon>
        <taxon>Rhabditida</taxon>
        <taxon>Rhabditina</taxon>
        <taxon>Rhabditomorpha</taxon>
        <taxon>Rhabditoidea</taxon>
        <taxon>Rhabditidae</taxon>
        <taxon>Peloderinae</taxon>
        <taxon>Caenorhabditis</taxon>
    </lineage>
</organism>
<dbReference type="OrthoDB" id="512473at2759"/>
<dbReference type="AlphaFoldDB" id="A0A2G5SIE4"/>
<name>A0A2G5SIE4_9PELO</name>
<accession>A0A2G5SIE4</accession>